<gene>
    <name evidence="11" type="ORF">M3N55_07355</name>
</gene>
<comment type="subcellular location">
    <subcellularLocation>
        <location evidence="1 9">Cell inner membrane</location>
        <topology evidence="1 9">Multi-pass membrane protein</topology>
    </subcellularLocation>
</comment>
<feature type="transmembrane region" description="Helical" evidence="9">
    <location>
        <begin position="93"/>
        <end position="113"/>
    </location>
</feature>
<comment type="similarity">
    <text evidence="8 9">Belongs to the TRAP transporter small permease family.</text>
</comment>
<feature type="transmembrane region" description="Helical" evidence="9">
    <location>
        <begin position="21"/>
        <end position="42"/>
    </location>
</feature>
<dbReference type="Pfam" id="PF04290">
    <property type="entry name" value="DctQ"/>
    <property type="match status" value="1"/>
</dbReference>
<keyword evidence="2 9" id="KW-0813">Transport</keyword>
<evidence type="ECO:0000256" key="6">
    <source>
        <dbReference type="ARBA" id="ARBA00022989"/>
    </source>
</evidence>
<keyword evidence="7 9" id="KW-0472">Membrane</keyword>
<organism evidence="11 12">
    <name type="scientific">Roseinatronobacter domitianus</name>
    <dbReference type="NCBI Taxonomy" id="2940293"/>
    <lineage>
        <taxon>Bacteria</taxon>
        <taxon>Pseudomonadati</taxon>
        <taxon>Pseudomonadota</taxon>
        <taxon>Alphaproteobacteria</taxon>
        <taxon>Rhodobacterales</taxon>
        <taxon>Paracoccaceae</taxon>
        <taxon>Roseinatronobacter</taxon>
    </lineage>
</organism>
<comment type="subunit">
    <text evidence="9">The complex comprises the extracytoplasmic solute receptor protein and the two transmembrane proteins.</text>
</comment>
<dbReference type="Proteomes" id="UP001202550">
    <property type="component" value="Unassembled WGS sequence"/>
</dbReference>
<sequence>MDRLGVVVLWLDRGMCRALDLFTVTVAGILLVLLNYAVFSRFVLNSSVSWGEELPAHILAMLTFIGAAYLTRTNEHLGFDSFARSLNLGMQRIIACINQLLMAAFGATLFWFGGLAATSFMGRSLISVDLPLVLFRGAVPLGGALIVLICLVRFVGLVMGRINPGELLPEGDG</sequence>
<dbReference type="InterPro" id="IPR055348">
    <property type="entry name" value="DctQ"/>
</dbReference>
<evidence type="ECO:0000256" key="7">
    <source>
        <dbReference type="ARBA" id="ARBA00023136"/>
    </source>
</evidence>
<evidence type="ECO:0000256" key="1">
    <source>
        <dbReference type="ARBA" id="ARBA00004429"/>
    </source>
</evidence>
<evidence type="ECO:0000313" key="11">
    <source>
        <dbReference type="EMBL" id="MCL1628544.1"/>
    </source>
</evidence>
<dbReference type="InterPro" id="IPR007387">
    <property type="entry name" value="TRAP_DctQ"/>
</dbReference>
<proteinExistence type="inferred from homology"/>
<feature type="transmembrane region" description="Helical" evidence="9">
    <location>
        <begin position="54"/>
        <end position="72"/>
    </location>
</feature>
<keyword evidence="3" id="KW-1003">Cell membrane</keyword>
<feature type="transmembrane region" description="Helical" evidence="9">
    <location>
        <begin position="133"/>
        <end position="155"/>
    </location>
</feature>
<keyword evidence="6 9" id="KW-1133">Transmembrane helix</keyword>
<feature type="domain" description="Tripartite ATP-independent periplasmic transporters DctQ component" evidence="10">
    <location>
        <begin position="31"/>
        <end position="158"/>
    </location>
</feature>
<dbReference type="PANTHER" id="PTHR35011">
    <property type="entry name" value="2,3-DIKETO-L-GULONATE TRAP TRANSPORTER SMALL PERMEASE PROTEIN YIAM"/>
    <property type="match status" value="1"/>
</dbReference>
<evidence type="ECO:0000256" key="8">
    <source>
        <dbReference type="ARBA" id="ARBA00038436"/>
    </source>
</evidence>
<keyword evidence="4 9" id="KW-0997">Cell inner membrane</keyword>
<evidence type="ECO:0000256" key="9">
    <source>
        <dbReference type="RuleBase" id="RU369079"/>
    </source>
</evidence>
<evidence type="ECO:0000259" key="10">
    <source>
        <dbReference type="Pfam" id="PF04290"/>
    </source>
</evidence>
<dbReference type="PANTHER" id="PTHR35011:SF11">
    <property type="entry name" value="TRAP TRANSPORTER SMALL PERMEASE PROTEIN"/>
    <property type="match status" value="1"/>
</dbReference>
<evidence type="ECO:0000256" key="4">
    <source>
        <dbReference type="ARBA" id="ARBA00022519"/>
    </source>
</evidence>
<protein>
    <recommendedName>
        <fullName evidence="9">TRAP transporter small permease protein</fullName>
    </recommendedName>
</protein>
<evidence type="ECO:0000256" key="5">
    <source>
        <dbReference type="ARBA" id="ARBA00022692"/>
    </source>
</evidence>
<comment type="caution">
    <text evidence="11">The sequence shown here is derived from an EMBL/GenBank/DDBJ whole genome shotgun (WGS) entry which is preliminary data.</text>
</comment>
<reference evidence="11 12" key="1">
    <citation type="submission" date="2022-05" db="EMBL/GenBank/DDBJ databases">
        <title>Seasonal and diel survey of microbial diversity of the Tyrrhenian coast.</title>
        <authorList>
            <person name="Gattoni G."/>
            <person name="Corral P."/>
        </authorList>
    </citation>
    <scope>NUCLEOTIDE SEQUENCE [LARGE SCALE GENOMIC DNA]</scope>
    <source>
        <strain evidence="11 12">V10</strain>
    </source>
</reference>
<dbReference type="RefSeq" id="WP_249057870.1">
    <property type="nucleotide sequence ID" value="NZ_JALZWP010000005.1"/>
</dbReference>
<accession>A0ABT0M105</accession>
<keyword evidence="5 9" id="KW-0812">Transmembrane</keyword>
<dbReference type="EMBL" id="JALZWP010000005">
    <property type="protein sequence ID" value="MCL1628544.1"/>
    <property type="molecule type" value="Genomic_DNA"/>
</dbReference>
<evidence type="ECO:0000256" key="2">
    <source>
        <dbReference type="ARBA" id="ARBA00022448"/>
    </source>
</evidence>
<keyword evidence="12" id="KW-1185">Reference proteome</keyword>
<name>A0ABT0M105_9RHOB</name>
<evidence type="ECO:0000313" key="12">
    <source>
        <dbReference type="Proteomes" id="UP001202550"/>
    </source>
</evidence>
<comment type="function">
    <text evidence="9">Part of the tripartite ATP-independent periplasmic (TRAP) transport system.</text>
</comment>
<evidence type="ECO:0000256" key="3">
    <source>
        <dbReference type="ARBA" id="ARBA00022475"/>
    </source>
</evidence>